<dbReference type="EMBL" id="JADCNL010000005">
    <property type="protein sequence ID" value="KAG0479298.1"/>
    <property type="molecule type" value="Genomic_DNA"/>
</dbReference>
<name>A0A835R9S2_VANPL</name>
<dbReference type="EMBL" id="JADCNM010000005">
    <property type="protein sequence ID" value="KAG0481977.1"/>
    <property type="molecule type" value="Genomic_DNA"/>
</dbReference>
<organism evidence="3 5">
    <name type="scientific">Vanilla planifolia</name>
    <name type="common">Vanilla</name>
    <dbReference type="NCBI Taxonomy" id="51239"/>
    <lineage>
        <taxon>Eukaryota</taxon>
        <taxon>Viridiplantae</taxon>
        <taxon>Streptophyta</taxon>
        <taxon>Embryophyta</taxon>
        <taxon>Tracheophyta</taxon>
        <taxon>Spermatophyta</taxon>
        <taxon>Magnoliopsida</taxon>
        <taxon>Liliopsida</taxon>
        <taxon>Asparagales</taxon>
        <taxon>Orchidaceae</taxon>
        <taxon>Vanilloideae</taxon>
        <taxon>Vanilleae</taxon>
        <taxon>Vanilla</taxon>
    </lineage>
</organism>
<gene>
    <name evidence="3" type="ORF">HPP92_010061</name>
    <name evidence="2" type="ORF">HPP92_010156</name>
</gene>
<reference evidence="4 5" key="1">
    <citation type="journal article" date="2020" name="Nat. Food">
        <title>A phased Vanilla planifolia genome enables genetic improvement of flavour and production.</title>
        <authorList>
            <person name="Hasing T."/>
            <person name="Tang H."/>
            <person name="Brym M."/>
            <person name="Khazi F."/>
            <person name="Huang T."/>
            <person name="Chambers A.H."/>
        </authorList>
    </citation>
    <scope>NUCLEOTIDE SEQUENCE [LARGE SCALE GENOMIC DNA]</scope>
    <source>
        <tissue evidence="3">Leaf</tissue>
    </source>
</reference>
<evidence type="ECO:0000313" key="3">
    <source>
        <dbReference type="EMBL" id="KAG0481977.1"/>
    </source>
</evidence>
<evidence type="ECO:0000313" key="5">
    <source>
        <dbReference type="Proteomes" id="UP000639772"/>
    </source>
</evidence>
<evidence type="ECO:0000313" key="2">
    <source>
        <dbReference type="EMBL" id="KAG0479298.1"/>
    </source>
</evidence>
<accession>A0A835R9S2</accession>
<dbReference type="Proteomes" id="UP000636800">
    <property type="component" value="Chromosome 5"/>
</dbReference>
<feature type="region of interest" description="Disordered" evidence="1">
    <location>
        <begin position="1"/>
        <end position="49"/>
    </location>
</feature>
<keyword evidence="4" id="KW-1185">Reference proteome</keyword>
<comment type="caution">
    <text evidence="3">The sequence shown here is derived from an EMBL/GenBank/DDBJ whole genome shotgun (WGS) entry which is preliminary data.</text>
</comment>
<proteinExistence type="predicted"/>
<evidence type="ECO:0000256" key="1">
    <source>
        <dbReference type="SAM" id="MobiDB-lite"/>
    </source>
</evidence>
<dbReference type="Proteomes" id="UP000639772">
    <property type="component" value="Unassembled WGS sequence"/>
</dbReference>
<protein>
    <submittedName>
        <fullName evidence="3">Uncharacterized protein</fullName>
    </submittedName>
</protein>
<sequence>MKENPQQLKKILKRIGSPPARRSRRLSELKSASQPESMSRINKSQQSDVSGNLLECYVESESMPKTPSSFQKKHRCL</sequence>
<feature type="compositionally biased region" description="Polar residues" evidence="1">
    <location>
        <begin position="30"/>
        <end position="49"/>
    </location>
</feature>
<dbReference type="AlphaFoldDB" id="A0A835R9S2"/>
<evidence type="ECO:0000313" key="4">
    <source>
        <dbReference type="Proteomes" id="UP000636800"/>
    </source>
</evidence>